<dbReference type="NCBIfam" id="TIGR02745">
    <property type="entry name" value="ccoG_rdxA_fixG"/>
    <property type="match status" value="1"/>
</dbReference>
<keyword evidence="1" id="KW-0813">Transport</keyword>
<accession>E4TY02</accession>
<dbReference type="STRING" id="709032.Sulku_0248"/>
<dbReference type="GO" id="GO:0051539">
    <property type="term" value="F:4 iron, 4 sulfur cluster binding"/>
    <property type="evidence" value="ECO:0007669"/>
    <property type="project" value="UniProtKB-KW"/>
</dbReference>
<keyword evidence="2" id="KW-0004">4Fe-4S</keyword>
<evidence type="ECO:0000313" key="10">
    <source>
        <dbReference type="Proteomes" id="UP000008721"/>
    </source>
</evidence>
<dbReference type="InterPro" id="IPR017896">
    <property type="entry name" value="4Fe4S_Fe-S-bd"/>
</dbReference>
<evidence type="ECO:0000259" key="8">
    <source>
        <dbReference type="PROSITE" id="PS51379"/>
    </source>
</evidence>
<evidence type="ECO:0000256" key="4">
    <source>
        <dbReference type="ARBA" id="ARBA00022982"/>
    </source>
</evidence>
<dbReference type="GO" id="GO:0046872">
    <property type="term" value="F:metal ion binding"/>
    <property type="evidence" value="ECO:0007669"/>
    <property type="project" value="UniProtKB-KW"/>
</dbReference>
<evidence type="ECO:0000256" key="5">
    <source>
        <dbReference type="ARBA" id="ARBA00023004"/>
    </source>
</evidence>
<dbReference type="InterPro" id="IPR013783">
    <property type="entry name" value="Ig-like_fold"/>
</dbReference>
<evidence type="ECO:0000256" key="2">
    <source>
        <dbReference type="ARBA" id="ARBA00022485"/>
    </source>
</evidence>
<keyword evidence="7" id="KW-0472">Membrane</keyword>
<feature type="domain" description="4Fe-4S ferredoxin-type" evidence="8">
    <location>
        <begin position="230"/>
        <end position="258"/>
    </location>
</feature>
<dbReference type="Pfam" id="PF13746">
    <property type="entry name" value="Fer4_18"/>
    <property type="match status" value="1"/>
</dbReference>
<feature type="transmembrane region" description="Helical" evidence="7">
    <location>
        <begin position="7"/>
        <end position="26"/>
    </location>
</feature>
<proteinExistence type="predicted"/>
<dbReference type="OrthoDB" id="9811700at2"/>
<dbReference type="PANTHER" id="PTHR30176">
    <property type="entry name" value="FERREDOXIN-TYPE PROTEIN NAPH"/>
    <property type="match status" value="1"/>
</dbReference>
<dbReference type="Gene3D" id="3.30.70.20">
    <property type="match status" value="1"/>
</dbReference>
<dbReference type="RefSeq" id="WP_013459112.1">
    <property type="nucleotide sequence ID" value="NC_014762.1"/>
</dbReference>
<dbReference type="Gene3D" id="2.60.40.10">
    <property type="entry name" value="Immunoglobulins"/>
    <property type="match status" value="1"/>
</dbReference>
<keyword evidence="6" id="KW-0411">Iron-sulfur</keyword>
<keyword evidence="7" id="KW-1133">Transmembrane helix</keyword>
<keyword evidence="10" id="KW-1185">Reference proteome</keyword>
<dbReference type="eggNOG" id="COG0348">
    <property type="taxonomic scope" value="Bacteria"/>
</dbReference>
<keyword evidence="4" id="KW-0249">Electron transport</keyword>
<protein>
    <submittedName>
        <fullName evidence="9">Cytochrome c oxidase accessory protein CcoG</fullName>
    </submittedName>
</protein>
<keyword evidence="5" id="KW-0408">Iron</keyword>
<dbReference type="AlphaFoldDB" id="E4TY02"/>
<dbReference type="GO" id="GO:0005886">
    <property type="term" value="C:plasma membrane"/>
    <property type="evidence" value="ECO:0007669"/>
    <property type="project" value="TreeGrafter"/>
</dbReference>
<dbReference type="Pfam" id="PF12801">
    <property type="entry name" value="Fer4_5"/>
    <property type="match status" value="1"/>
</dbReference>
<organism evidence="9 10">
    <name type="scientific">Sulfuricurvum kujiense (strain ATCC BAA-921 / DSM 16994 / JCM 11577 / YK-1)</name>
    <dbReference type="NCBI Taxonomy" id="709032"/>
    <lineage>
        <taxon>Bacteria</taxon>
        <taxon>Pseudomonadati</taxon>
        <taxon>Campylobacterota</taxon>
        <taxon>Epsilonproteobacteria</taxon>
        <taxon>Campylobacterales</taxon>
        <taxon>Sulfurimonadaceae</taxon>
        <taxon>Sulfuricurvum</taxon>
    </lineage>
</organism>
<dbReference type="InterPro" id="IPR051684">
    <property type="entry name" value="Electron_Trans/Redox"/>
</dbReference>
<gene>
    <name evidence="9" type="ordered locus">Sulku_0248</name>
</gene>
<evidence type="ECO:0000313" key="9">
    <source>
        <dbReference type="EMBL" id="ADR32915.1"/>
    </source>
</evidence>
<evidence type="ECO:0000256" key="6">
    <source>
        <dbReference type="ARBA" id="ARBA00023014"/>
    </source>
</evidence>
<dbReference type="PROSITE" id="PS51379">
    <property type="entry name" value="4FE4S_FER_2"/>
    <property type="match status" value="1"/>
</dbReference>
<evidence type="ECO:0000256" key="7">
    <source>
        <dbReference type="SAM" id="Phobius"/>
    </source>
</evidence>
<dbReference type="EMBL" id="CP002355">
    <property type="protein sequence ID" value="ADR32915.1"/>
    <property type="molecule type" value="Genomic_DNA"/>
</dbReference>
<dbReference type="InterPro" id="IPR014116">
    <property type="entry name" value="Cyt_c_oxidase_cbb3_FixG"/>
</dbReference>
<dbReference type="KEGG" id="sku:Sulku_0248"/>
<dbReference type="InterPro" id="IPR032879">
    <property type="entry name" value="FixG_C"/>
</dbReference>
<dbReference type="SUPFAM" id="SSF54862">
    <property type="entry name" value="4Fe-4S ferredoxins"/>
    <property type="match status" value="1"/>
</dbReference>
<dbReference type="PANTHER" id="PTHR30176:SF3">
    <property type="entry name" value="FERREDOXIN-TYPE PROTEIN NAPH"/>
    <property type="match status" value="1"/>
</dbReference>
<feature type="transmembrane region" description="Helical" evidence="7">
    <location>
        <begin position="162"/>
        <end position="181"/>
    </location>
</feature>
<dbReference type="Pfam" id="PF11614">
    <property type="entry name" value="FixG_C"/>
    <property type="match status" value="1"/>
</dbReference>
<evidence type="ECO:0000256" key="1">
    <source>
        <dbReference type="ARBA" id="ARBA00022448"/>
    </source>
</evidence>
<name>E4TY02_SULKY</name>
<feature type="transmembrane region" description="Helical" evidence="7">
    <location>
        <begin position="122"/>
        <end position="147"/>
    </location>
</feature>
<dbReference type="InterPro" id="IPR017900">
    <property type="entry name" value="4Fe4S_Fe_S_CS"/>
</dbReference>
<reference evidence="9 10" key="1">
    <citation type="journal article" date="2012" name="Stand. Genomic Sci.">
        <title>Complete genome sequence of the sulfur compounds oxidizing chemolithoautotroph Sulfuricurvum kujiense type strain (YK-1(T)).</title>
        <authorList>
            <person name="Han C."/>
            <person name="Kotsyurbenko O."/>
            <person name="Chertkov O."/>
            <person name="Held B."/>
            <person name="Lapidus A."/>
            <person name="Nolan M."/>
            <person name="Lucas S."/>
            <person name="Hammon N."/>
            <person name="Deshpande S."/>
            <person name="Cheng J.F."/>
            <person name="Tapia R."/>
            <person name="Goodwin L.A."/>
            <person name="Pitluck S."/>
            <person name="Liolios K."/>
            <person name="Pagani I."/>
            <person name="Ivanova N."/>
            <person name="Mavromatis K."/>
            <person name="Mikhailova N."/>
            <person name="Pati A."/>
            <person name="Chen A."/>
            <person name="Palaniappan K."/>
            <person name="Land M."/>
            <person name="Hauser L."/>
            <person name="Chang Y.J."/>
            <person name="Jeffries C.D."/>
            <person name="Brambilla E.M."/>
            <person name="Rohde M."/>
            <person name="Spring S."/>
            <person name="Sikorski J."/>
            <person name="Goker M."/>
            <person name="Woyke T."/>
            <person name="Bristow J."/>
            <person name="Eisen J.A."/>
            <person name="Markowitz V."/>
            <person name="Hugenholtz P."/>
            <person name="Kyrpides N.C."/>
            <person name="Klenk H.P."/>
            <person name="Detter J.C."/>
        </authorList>
    </citation>
    <scope>NUCLEOTIDE SEQUENCE [LARGE SCALE GENOMIC DNA]</scope>
    <source>
        <strain evidence="10">ATCC BAA-921 / DSM 16994 / JCM 11577 / YK-1</strain>
    </source>
</reference>
<keyword evidence="3" id="KW-0479">Metal-binding</keyword>
<dbReference type="Proteomes" id="UP000008721">
    <property type="component" value="Chromosome"/>
</dbReference>
<evidence type="ECO:0000256" key="3">
    <source>
        <dbReference type="ARBA" id="ARBA00022723"/>
    </source>
</evidence>
<keyword evidence="7" id="KW-0812">Transmembrane</keyword>
<sequence>MSYATKRYWFYAFVTLFTFVVPFITLNENHLLLLSFEKLQFHFMGLAYDVNEFYIMPFLLMFLFIGIFALTSILGRAWCGWGCPQTIFRTIYRDLIQGTLLDLRNNANKQKRMDTSPLENKLKIVVGFLLWTLIATTASTNFIWYFVPPEDFFTYMYHPEEHLFIIIFIATTAAFLIYDIVWMQESFCTYLCPYSRIQTVLYDDNTKHVVYNHNRGGLIYQNNQKQITDSKQWIGTEECTTCEACVKVCPTHIDIRQGLQLECINCLGCADACTAVMGKLGKKSLIEWGSQKSIFHDIKCSIFSKRNMMYFVAMAGSLIFAAAFASEQERVLVNINKPNELYKVQEGIVSNNYIVNIHNTQKQTYTYDVKVEDKNFRIDSFEALTLKPDGMRKRILVISTNQNLSQSDRRDTALKVKLMIFAKEDPKISVVKEISFIYPRTQ</sequence>
<feature type="transmembrane region" description="Helical" evidence="7">
    <location>
        <begin position="308"/>
        <end position="326"/>
    </location>
</feature>
<dbReference type="PROSITE" id="PS00198">
    <property type="entry name" value="4FE4S_FER_1"/>
    <property type="match status" value="1"/>
</dbReference>
<feature type="transmembrane region" description="Helical" evidence="7">
    <location>
        <begin position="53"/>
        <end position="79"/>
    </location>
</feature>
<dbReference type="HOGENOM" id="CLU_032118_2_1_7"/>